<sequence length="47" mass="5353">MAKYFILDSSFLTSSTLCHSERILQGKTTEESKKLTKSQNKNNAIFL</sequence>
<reference evidence="1 2" key="1">
    <citation type="journal article" date="2013" name="Genome Announc.">
        <title>Draft Genome Sequence of Helicobacter fennelliae Strain MRY12-0050, Isolated from a Bacteremia Patient.</title>
        <authorList>
            <person name="Rimbara E."/>
            <person name="Matsui M."/>
            <person name="Mori S."/>
            <person name="Suzuki S."/>
            <person name="Suzuki M."/>
            <person name="Kim H."/>
            <person name="Sekizuka T."/>
            <person name="Kuroda M."/>
            <person name="Shibayama K."/>
        </authorList>
    </citation>
    <scope>NUCLEOTIDE SEQUENCE [LARGE SCALE GENOMIC DNA]</scope>
    <source>
        <strain evidence="1 2">MRY12-0050</strain>
    </source>
</reference>
<proteinExistence type="predicted"/>
<evidence type="ECO:0000313" key="1">
    <source>
        <dbReference type="EMBL" id="GAD18809.1"/>
    </source>
</evidence>
<dbReference type="Proteomes" id="UP000018143">
    <property type="component" value="Unassembled WGS sequence"/>
</dbReference>
<comment type="caution">
    <text evidence="1">The sequence shown here is derived from an EMBL/GenBank/DDBJ whole genome shotgun (WGS) entry which is preliminary data.</text>
</comment>
<keyword evidence="2" id="KW-1185">Reference proteome</keyword>
<dbReference type="STRING" id="1325130.HFN_2221"/>
<protein>
    <submittedName>
        <fullName evidence="1">Uncharacterized protein</fullName>
    </submittedName>
</protein>
<evidence type="ECO:0000313" key="2">
    <source>
        <dbReference type="Proteomes" id="UP000018143"/>
    </source>
</evidence>
<gene>
    <name evidence="1" type="ORF">HFN_2221</name>
</gene>
<accession>T1CPX5</accession>
<dbReference type="EMBL" id="BASD01000009">
    <property type="protein sequence ID" value="GAD18809.1"/>
    <property type="molecule type" value="Genomic_DNA"/>
</dbReference>
<name>T1CPX5_9HELI</name>
<organism evidence="1 2">
    <name type="scientific">Helicobacter fennelliae MRY12-0050</name>
    <dbReference type="NCBI Taxonomy" id="1325130"/>
    <lineage>
        <taxon>Bacteria</taxon>
        <taxon>Pseudomonadati</taxon>
        <taxon>Campylobacterota</taxon>
        <taxon>Epsilonproteobacteria</taxon>
        <taxon>Campylobacterales</taxon>
        <taxon>Helicobacteraceae</taxon>
        <taxon>Helicobacter</taxon>
    </lineage>
</organism>
<dbReference type="RefSeq" id="WP_023947711.1">
    <property type="nucleotide sequence ID" value="NZ_BASD01000009.1"/>
</dbReference>
<dbReference type="AlphaFoldDB" id="T1CPX5"/>